<protein>
    <submittedName>
        <fullName evidence="2">Uncharacterized protein</fullName>
    </submittedName>
</protein>
<organism evidence="2 3">
    <name type="scientific">Fusarium mexicanum</name>
    <dbReference type="NCBI Taxonomy" id="751941"/>
    <lineage>
        <taxon>Eukaryota</taxon>
        <taxon>Fungi</taxon>
        <taxon>Dikarya</taxon>
        <taxon>Ascomycota</taxon>
        <taxon>Pezizomycotina</taxon>
        <taxon>Sordariomycetes</taxon>
        <taxon>Hypocreomycetidae</taxon>
        <taxon>Hypocreales</taxon>
        <taxon>Nectriaceae</taxon>
        <taxon>Fusarium</taxon>
        <taxon>Fusarium fujikuroi species complex</taxon>
    </lineage>
</organism>
<dbReference type="Proteomes" id="UP000522262">
    <property type="component" value="Unassembled WGS sequence"/>
</dbReference>
<evidence type="ECO:0000313" key="2">
    <source>
        <dbReference type="EMBL" id="KAF5535548.1"/>
    </source>
</evidence>
<evidence type="ECO:0000256" key="1">
    <source>
        <dbReference type="SAM" id="Coils"/>
    </source>
</evidence>
<evidence type="ECO:0000313" key="3">
    <source>
        <dbReference type="Proteomes" id="UP000522262"/>
    </source>
</evidence>
<keyword evidence="1" id="KW-0175">Coiled coil</keyword>
<sequence length="146" mass="16565">MATTREIFAQHPPPQTAAVNDYTNRAVVTPQAAFQYRATLKIADSYKDLGKHSRKAISSIRMQDFHQLSSEFLIDLALFDCKTVTCTAAYSRFPAGVIQVARQEKSALSTLKKMKKEKKEEREKAAELLRQNPAWIVSVFEVWMAI</sequence>
<gene>
    <name evidence="2" type="ORF">FMEXI_10815</name>
</gene>
<accession>A0A8H5IGG7</accession>
<proteinExistence type="predicted"/>
<keyword evidence="3" id="KW-1185">Reference proteome</keyword>
<name>A0A8H5IGG7_9HYPO</name>
<comment type="caution">
    <text evidence="2">The sequence shown here is derived from an EMBL/GenBank/DDBJ whole genome shotgun (WGS) entry which is preliminary data.</text>
</comment>
<feature type="coiled-coil region" evidence="1">
    <location>
        <begin position="101"/>
        <end position="132"/>
    </location>
</feature>
<dbReference type="EMBL" id="JAAOAM010000273">
    <property type="protein sequence ID" value="KAF5535548.1"/>
    <property type="molecule type" value="Genomic_DNA"/>
</dbReference>
<dbReference type="AlphaFoldDB" id="A0A8H5IGG7"/>
<reference evidence="2 3" key="1">
    <citation type="submission" date="2020-05" db="EMBL/GenBank/DDBJ databases">
        <title>Identification and distribution of gene clusters putatively required for synthesis of sphingolipid metabolism inhibitors in phylogenetically diverse species of the filamentous fungus Fusarium.</title>
        <authorList>
            <person name="Kim H.-S."/>
            <person name="Busman M."/>
            <person name="Brown D.W."/>
            <person name="Divon H."/>
            <person name="Uhlig S."/>
            <person name="Proctor R.H."/>
        </authorList>
    </citation>
    <scope>NUCLEOTIDE SEQUENCE [LARGE SCALE GENOMIC DNA]</scope>
    <source>
        <strain evidence="2 3">NRRL 53147</strain>
    </source>
</reference>